<dbReference type="EMBL" id="CAJNOQ010002372">
    <property type="protein sequence ID" value="CAF0954628.1"/>
    <property type="molecule type" value="Genomic_DNA"/>
</dbReference>
<keyword evidence="5" id="KW-1185">Reference proteome</keyword>
<evidence type="ECO:0000313" key="1">
    <source>
        <dbReference type="EMBL" id="CAF0954628.1"/>
    </source>
</evidence>
<name>A0A814D7Y8_9BILA</name>
<reference evidence="1" key="1">
    <citation type="submission" date="2021-02" db="EMBL/GenBank/DDBJ databases">
        <authorList>
            <person name="Nowell W R."/>
        </authorList>
    </citation>
    <scope>NUCLEOTIDE SEQUENCE</scope>
</reference>
<dbReference type="EMBL" id="CAJOBC010002372">
    <property type="protein sequence ID" value="CAF3729984.1"/>
    <property type="molecule type" value="Genomic_DNA"/>
</dbReference>
<dbReference type="Proteomes" id="UP000682733">
    <property type="component" value="Unassembled WGS sequence"/>
</dbReference>
<proteinExistence type="predicted"/>
<dbReference type="EMBL" id="CAJOBA010033766">
    <property type="protein sequence ID" value="CAF3970931.1"/>
    <property type="molecule type" value="Genomic_DNA"/>
</dbReference>
<evidence type="ECO:0000313" key="4">
    <source>
        <dbReference type="EMBL" id="CAF3970931.1"/>
    </source>
</evidence>
<comment type="caution">
    <text evidence="1">The sequence shown here is derived from an EMBL/GenBank/DDBJ whole genome shotgun (WGS) entry which is preliminary data.</text>
</comment>
<dbReference type="Proteomes" id="UP000681722">
    <property type="component" value="Unassembled WGS sequence"/>
</dbReference>
<dbReference type="EMBL" id="CAJNOK010012245">
    <property type="protein sequence ID" value="CAF1159371.1"/>
    <property type="molecule type" value="Genomic_DNA"/>
</dbReference>
<organism evidence="1 5">
    <name type="scientific">Didymodactylos carnosus</name>
    <dbReference type="NCBI Taxonomy" id="1234261"/>
    <lineage>
        <taxon>Eukaryota</taxon>
        <taxon>Metazoa</taxon>
        <taxon>Spiralia</taxon>
        <taxon>Gnathifera</taxon>
        <taxon>Rotifera</taxon>
        <taxon>Eurotatoria</taxon>
        <taxon>Bdelloidea</taxon>
        <taxon>Philodinida</taxon>
        <taxon>Philodinidae</taxon>
        <taxon>Didymodactylos</taxon>
    </lineage>
</organism>
<evidence type="ECO:0000313" key="2">
    <source>
        <dbReference type="EMBL" id="CAF1159371.1"/>
    </source>
</evidence>
<dbReference type="Proteomes" id="UP000663829">
    <property type="component" value="Unassembled WGS sequence"/>
</dbReference>
<gene>
    <name evidence="1" type="ORF">GPM918_LOCUS11431</name>
    <name evidence="2" type="ORF">OVA965_LOCUS22011</name>
    <name evidence="3" type="ORF">SRO942_LOCUS11436</name>
    <name evidence="4" type="ORF">TMI583_LOCUS22721</name>
</gene>
<accession>A0A814D7Y8</accession>
<sequence length="176" mass="20280">MKAGTLCNTVRQRTLSDIYPQVITQMEPAMSEKLRFFILLQSEPLNLQLQYYTPDSGPVYDGVKGNLTGKIYGRVRLANEDRCCYNTSHEILESIDQHIISEHLKMSAVLNPIARQCPDCAKDINIACFFVCRSKRQGWKHYIRKSCCRLNDEMLPGNWTKLTLKDLIDKLKNYSS</sequence>
<protein>
    <submittedName>
        <fullName evidence="1">Uncharacterized protein</fullName>
    </submittedName>
</protein>
<dbReference type="AlphaFoldDB" id="A0A814D7Y8"/>
<evidence type="ECO:0000313" key="5">
    <source>
        <dbReference type="Proteomes" id="UP000663829"/>
    </source>
</evidence>
<evidence type="ECO:0000313" key="3">
    <source>
        <dbReference type="EMBL" id="CAF3729984.1"/>
    </source>
</evidence>
<dbReference type="Proteomes" id="UP000677228">
    <property type="component" value="Unassembled WGS sequence"/>
</dbReference>